<evidence type="ECO:0000313" key="3">
    <source>
        <dbReference type="Proteomes" id="UP001145072"/>
    </source>
</evidence>
<gene>
    <name evidence="2" type="ORF">NC661_06240</name>
</gene>
<dbReference type="InterPro" id="IPR010982">
    <property type="entry name" value="Lambda_DNA-bd_dom_sf"/>
</dbReference>
<accession>A0A9X3WJB4</accession>
<name>A0A9X3WJB4_9BACI</name>
<proteinExistence type="predicted"/>
<dbReference type="Proteomes" id="UP001145072">
    <property type="component" value="Unassembled WGS sequence"/>
</dbReference>
<dbReference type="Pfam" id="PF01381">
    <property type="entry name" value="HTH_3"/>
    <property type="match status" value="1"/>
</dbReference>
<dbReference type="PROSITE" id="PS50943">
    <property type="entry name" value="HTH_CROC1"/>
    <property type="match status" value="1"/>
</dbReference>
<protein>
    <submittedName>
        <fullName evidence="2">Helix-turn-helix domain-containing protein</fullName>
    </submittedName>
</protein>
<evidence type="ECO:0000259" key="1">
    <source>
        <dbReference type="PROSITE" id="PS50943"/>
    </source>
</evidence>
<dbReference type="CDD" id="cd00093">
    <property type="entry name" value="HTH_XRE"/>
    <property type="match status" value="1"/>
</dbReference>
<feature type="domain" description="HTH cro/C1-type" evidence="1">
    <location>
        <begin position="15"/>
        <end position="75"/>
    </location>
</feature>
<dbReference type="SMART" id="SM00530">
    <property type="entry name" value="HTH_XRE"/>
    <property type="match status" value="1"/>
</dbReference>
<dbReference type="AlphaFoldDB" id="A0A9X3WJB4"/>
<dbReference type="RefSeq" id="WP_259870563.1">
    <property type="nucleotide sequence ID" value="NZ_JAOALK010000053.1"/>
</dbReference>
<dbReference type="InterPro" id="IPR001387">
    <property type="entry name" value="Cro/C1-type_HTH"/>
</dbReference>
<reference evidence="2" key="1">
    <citation type="submission" date="2022-06" db="EMBL/GenBank/DDBJ databases">
        <title>Aquibacillus sp. a new bacterium isolated from soil saline samples.</title>
        <authorList>
            <person name="Galisteo C."/>
            <person name="De La Haba R."/>
            <person name="Sanchez-Porro C."/>
            <person name="Ventosa A."/>
        </authorList>
    </citation>
    <scope>NUCLEOTIDE SEQUENCE</scope>
    <source>
        <strain evidence="2">JCM 12387</strain>
    </source>
</reference>
<dbReference type="SUPFAM" id="SSF47413">
    <property type="entry name" value="lambda repressor-like DNA-binding domains"/>
    <property type="match status" value="1"/>
</dbReference>
<dbReference type="Gene3D" id="1.10.260.40">
    <property type="entry name" value="lambda repressor-like DNA-binding domains"/>
    <property type="match status" value="1"/>
</dbReference>
<comment type="caution">
    <text evidence="2">The sequence shown here is derived from an EMBL/GenBank/DDBJ whole genome shotgun (WGS) entry which is preliminary data.</text>
</comment>
<keyword evidence="3" id="KW-1185">Reference proteome</keyword>
<evidence type="ECO:0000313" key="2">
    <source>
        <dbReference type="EMBL" id="MDC3419968.1"/>
    </source>
</evidence>
<dbReference type="GO" id="GO:0003677">
    <property type="term" value="F:DNA binding"/>
    <property type="evidence" value="ECO:0007669"/>
    <property type="project" value="InterPro"/>
</dbReference>
<organism evidence="2 3">
    <name type="scientific">Aquibacillus koreensis</name>
    <dbReference type="NCBI Taxonomy" id="279446"/>
    <lineage>
        <taxon>Bacteria</taxon>
        <taxon>Bacillati</taxon>
        <taxon>Bacillota</taxon>
        <taxon>Bacilli</taxon>
        <taxon>Bacillales</taxon>
        <taxon>Bacillaceae</taxon>
        <taxon>Aquibacillus</taxon>
    </lineage>
</organism>
<dbReference type="EMBL" id="JAMQJZ010000003">
    <property type="protein sequence ID" value="MDC3419968.1"/>
    <property type="molecule type" value="Genomic_DNA"/>
</dbReference>
<sequence>MTDRKRNGQIFGEIIREIREGKKTLHKKWTINYVAEQAKVQSNYLGKLERGEKGESYMTTIGRIAMVLEVSLDEIWKRYEEKIEKHKSL</sequence>